<name>A0ABV5HKU0_9VIBR</name>
<dbReference type="CDD" id="cd03257">
    <property type="entry name" value="ABC_NikE_OppD_transporters"/>
    <property type="match status" value="2"/>
</dbReference>
<dbReference type="Gene3D" id="3.40.50.300">
    <property type="entry name" value="P-loop containing nucleotide triphosphate hydrolases"/>
    <property type="match status" value="2"/>
</dbReference>
<sequence length="559" mass="62620">MQPLVEINDFSLAFRVYGGTRQVLHHLSMEIYPGERVALIGESGSGKSVTSKMLMGTLNEDQIQILGGDIHVEGQSLLNMAVNQREGLKGTVMSMIQQDPQTSFNPVFKISTHLNDIMQFVERTTGVRHSKAQRKAHICRVLEKVKLPDVERVYHAYPWQLSGGMRQRVLIAMALLHPTKLLIADEPGTALDVTTQDEIIKLINQLVKEEQLALLMITHNLGVVRKTADRVYVMQHGRIVEHGYVDTIFQSAQHSYTQRLFDSVPRLYSDEQPSKRDSKPQTLVHFVETSKTFHGKKDWRGRVTQSVNAVKPLNLTIHHGDSFGLAGESGSGKTTLARMLMGIIDSSDGNIMVESKPLATWRADKANRHSIQMVHQNPAASLNPRRTIAQTLAVPLQFIGNSKRRAQEIKRLLDLVELPEEYAQMYPSSLSGGQKQRVAIARALAANPTIMVLDEPTSALDVSVQKSVIELLKKLQRDLGLTYLFISHDLSLMRHFCNRVAVMYRGELLEVGETQALFAEPTHNYTRALIRAIPVISEDEERHKPYLSDADAQAVLQSA</sequence>
<dbReference type="InterPro" id="IPR050319">
    <property type="entry name" value="ABC_transp_ATP-bind"/>
</dbReference>
<dbReference type="Pfam" id="PF00005">
    <property type="entry name" value="ABC_tran"/>
    <property type="match status" value="2"/>
</dbReference>
<evidence type="ECO:0000256" key="1">
    <source>
        <dbReference type="ARBA" id="ARBA00005417"/>
    </source>
</evidence>
<protein>
    <submittedName>
        <fullName evidence="6">ATP-binding cassette domain-containing protein</fullName>
    </submittedName>
</protein>
<evidence type="ECO:0000313" key="7">
    <source>
        <dbReference type="Proteomes" id="UP001589645"/>
    </source>
</evidence>
<dbReference type="GO" id="GO:0005524">
    <property type="term" value="F:ATP binding"/>
    <property type="evidence" value="ECO:0007669"/>
    <property type="project" value="UniProtKB-KW"/>
</dbReference>
<feature type="domain" description="ABC transporter" evidence="5">
    <location>
        <begin position="284"/>
        <end position="530"/>
    </location>
</feature>
<dbReference type="RefSeq" id="WP_390190553.1">
    <property type="nucleotide sequence ID" value="NZ_JBHMEP010000001.1"/>
</dbReference>
<evidence type="ECO:0000313" key="6">
    <source>
        <dbReference type="EMBL" id="MFB9134590.1"/>
    </source>
</evidence>
<dbReference type="InterPro" id="IPR003593">
    <property type="entry name" value="AAA+_ATPase"/>
</dbReference>
<dbReference type="InterPro" id="IPR027417">
    <property type="entry name" value="P-loop_NTPase"/>
</dbReference>
<dbReference type="InterPro" id="IPR017871">
    <property type="entry name" value="ABC_transporter-like_CS"/>
</dbReference>
<dbReference type="PANTHER" id="PTHR43776:SF7">
    <property type="entry name" value="D,D-DIPEPTIDE TRANSPORT ATP-BINDING PROTEIN DDPF-RELATED"/>
    <property type="match status" value="1"/>
</dbReference>
<proteinExistence type="inferred from homology"/>
<organism evidence="6 7">
    <name type="scientific">Vibrio olivae</name>
    <dbReference type="NCBI Taxonomy" id="1243002"/>
    <lineage>
        <taxon>Bacteria</taxon>
        <taxon>Pseudomonadati</taxon>
        <taxon>Pseudomonadota</taxon>
        <taxon>Gammaproteobacteria</taxon>
        <taxon>Vibrionales</taxon>
        <taxon>Vibrionaceae</taxon>
        <taxon>Vibrio</taxon>
    </lineage>
</organism>
<dbReference type="InterPro" id="IPR013563">
    <property type="entry name" value="Oligopep_ABC_C"/>
</dbReference>
<keyword evidence="3" id="KW-0547">Nucleotide-binding</keyword>
<evidence type="ECO:0000259" key="5">
    <source>
        <dbReference type="PROSITE" id="PS50893"/>
    </source>
</evidence>
<accession>A0ABV5HKU0</accession>
<dbReference type="InterPro" id="IPR003439">
    <property type="entry name" value="ABC_transporter-like_ATP-bd"/>
</dbReference>
<dbReference type="SMART" id="SM00382">
    <property type="entry name" value="AAA"/>
    <property type="match status" value="2"/>
</dbReference>
<keyword evidence="4 6" id="KW-0067">ATP-binding</keyword>
<dbReference type="PROSITE" id="PS50893">
    <property type="entry name" value="ABC_TRANSPORTER_2"/>
    <property type="match status" value="2"/>
</dbReference>
<evidence type="ECO:0000256" key="3">
    <source>
        <dbReference type="ARBA" id="ARBA00022741"/>
    </source>
</evidence>
<dbReference type="PANTHER" id="PTHR43776">
    <property type="entry name" value="TRANSPORT ATP-BINDING PROTEIN"/>
    <property type="match status" value="1"/>
</dbReference>
<keyword evidence="2" id="KW-0813">Transport</keyword>
<keyword evidence="7" id="KW-1185">Reference proteome</keyword>
<comment type="similarity">
    <text evidence="1">Belongs to the ABC transporter superfamily.</text>
</comment>
<comment type="caution">
    <text evidence="6">The sequence shown here is derived from an EMBL/GenBank/DDBJ whole genome shotgun (WGS) entry which is preliminary data.</text>
</comment>
<dbReference type="Proteomes" id="UP001589645">
    <property type="component" value="Unassembled WGS sequence"/>
</dbReference>
<evidence type="ECO:0000256" key="4">
    <source>
        <dbReference type="ARBA" id="ARBA00022840"/>
    </source>
</evidence>
<feature type="domain" description="ABC transporter" evidence="5">
    <location>
        <begin position="5"/>
        <end position="261"/>
    </location>
</feature>
<gene>
    <name evidence="6" type="ORF">ACFFUV_06330</name>
</gene>
<evidence type="ECO:0000256" key="2">
    <source>
        <dbReference type="ARBA" id="ARBA00022448"/>
    </source>
</evidence>
<dbReference type="PROSITE" id="PS00211">
    <property type="entry name" value="ABC_TRANSPORTER_1"/>
    <property type="match status" value="2"/>
</dbReference>
<reference evidence="6 7" key="1">
    <citation type="submission" date="2024-09" db="EMBL/GenBank/DDBJ databases">
        <authorList>
            <person name="Sun Q."/>
            <person name="Mori K."/>
        </authorList>
    </citation>
    <scope>NUCLEOTIDE SEQUENCE [LARGE SCALE GENOMIC DNA]</scope>
    <source>
        <strain evidence="6 7">CECT 8064</strain>
    </source>
</reference>
<dbReference type="EMBL" id="JBHMEP010000001">
    <property type="protein sequence ID" value="MFB9134590.1"/>
    <property type="molecule type" value="Genomic_DNA"/>
</dbReference>
<dbReference type="Pfam" id="PF08352">
    <property type="entry name" value="oligo_HPY"/>
    <property type="match status" value="2"/>
</dbReference>
<dbReference type="SUPFAM" id="SSF52540">
    <property type="entry name" value="P-loop containing nucleoside triphosphate hydrolases"/>
    <property type="match status" value="2"/>
</dbReference>